<dbReference type="SMART" id="SM00458">
    <property type="entry name" value="RICIN"/>
    <property type="match status" value="1"/>
</dbReference>
<dbReference type="InterPro" id="IPR017853">
    <property type="entry name" value="GH"/>
</dbReference>
<dbReference type="CDD" id="cd00161">
    <property type="entry name" value="beta-trefoil_Ricin-like"/>
    <property type="match status" value="1"/>
</dbReference>
<dbReference type="Pfam" id="PF00232">
    <property type="entry name" value="Glyco_hydro_1"/>
    <property type="match status" value="1"/>
</dbReference>
<dbReference type="STRING" id="351605.Gura_3068"/>
<dbReference type="Pfam" id="PF14200">
    <property type="entry name" value="RicinB_lectin_2"/>
    <property type="match status" value="1"/>
</dbReference>
<feature type="domain" description="Ricin B lectin" evidence="1">
    <location>
        <begin position="5"/>
        <end position="143"/>
    </location>
</feature>
<dbReference type="CAZy" id="CBM13">
    <property type="family name" value="Carbohydrate-Binding Module Family 13"/>
</dbReference>
<evidence type="ECO:0000259" key="1">
    <source>
        <dbReference type="SMART" id="SM00458"/>
    </source>
</evidence>
<keyword evidence="2" id="KW-0430">Lectin</keyword>
<dbReference type="Gene3D" id="2.80.10.50">
    <property type="match status" value="2"/>
</dbReference>
<dbReference type="KEGG" id="gur:Gura_3068"/>
<protein>
    <submittedName>
        <fullName evidence="2">Ricin B lectin</fullName>
    </submittedName>
</protein>
<dbReference type="InterPro" id="IPR035992">
    <property type="entry name" value="Ricin_B-like_lectins"/>
</dbReference>
<accession>A5G621</accession>
<dbReference type="InterPro" id="IPR001360">
    <property type="entry name" value="Glyco_hydro_1"/>
</dbReference>
<gene>
    <name evidence="2" type="ordered locus">Gura_3068</name>
</gene>
<dbReference type="Gene3D" id="3.20.20.80">
    <property type="entry name" value="Glycosidases"/>
    <property type="match status" value="1"/>
</dbReference>
<sequence length="489" mass="55896">MDLNGRTCKIIAKHSGMAIAVAGAGTGDGAKVIQWPWNGGDEQVFLFTDLGNNHYRITPKHSGSAIGKGADFIFQINDIIQWSWADTDDQKFRITPVSDGYFKLETYGRPGRALAVGGASQIQGAGVIVWDWLNSDEQKFQIIPVDNQLHIPWSFNLHPEDVGLSDTEGVVPNPEIYKAKIEAAFKLIKELGGRFVRTDFSWKRLADGSCRDDVVKFYDHFTETAQAYGIGINCILFRCPARLEKDGNWDAFVDEFSQYCRFVAEKWGNKISTYQIWNEANHILAAKNPIKYYTRNDAADLFVKADKALQAGGGDHVSMINIMCNNDWSWETTLQTWIKQIDERCHDHRIRTIGIDHYPGTWTLGDYEDWWPMERVVNILEGKNYNWTIAETGFASGIWKNVDLWHTPEEQKRWMEVSLGALYKKLRYNQKFSDGLQYINLYQLYDADPNEKTVIESWSPFESYFGVCDFKGNRKPAFSALEKKIAEVL</sequence>
<reference evidence="2 3" key="1">
    <citation type="submission" date="2007-05" db="EMBL/GenBank/DDBJ databases">
        <title>Complete sequence of Geobacter uraniireducens Rf4.</title>
        <authorList>
            <consortium name="US DOE Joint Genome Institute"/>
            <person name="Copeland A."/>
            <person name="Lucas S."/>
            <person name="Lapidus A."/>
            <person name="Barry K."/>
            <person name="Detter J.C."/>
            <person name="Glavina del Rio T."/>
            <person name="Hammon N."/>
            <person name="Israni S."/>
            <person name="Dalin E."/>
            <person name="Tice H."/>
            <person name="Pitluck S."/>
            <person name="Chertkov O."/>
            <person name="Brettin T."/>
            <person name="Bruce D."/>
            <person name="Han C."/>
            <person name="Schmutz J."/>
            <person name="Larimer F."/>
            <person name="Land M."/>
            <person name="Hauser L."/>
            <person name="Kyrpides N."/>
            <person name="Mikhailova N."/>
            <person name="Shelobolina E."/>
            <person name="Aklujkar M."/>
            <person name="Lovley D."/>
            <person name="Richardson P."/>
        </authorList>
    </citation>
    <scope>NUCLEOTIDE SEQUENCE [LARGE SCALE GENOMIC DNA]</scope>
    <source>
        <strain evidence="2 3">Rf4</strain>
    </source>
</reference>
<dbReference type="EMBL" id="CP000698">
    <property type="protein sequence ID" value="ABQ27239.1"/>
    <property type="molecule type" value="Genomic_DNA"/>
</dbReference>
<dbReference type="GO" id="GO:0005975">
    <property type="term" value="P:carbohydrate metabolic process"/>
    <property type="evidence" value="ECO:0007669"/>
    <property type="project" value="InterPro"/>
</dbReference>
<evidence type="ECO:0000313" key="3">
    <source>
        <dbReference type="Proteomes" id="UP000006695"/>
    </source>
</evidence>
<dbReference type="InterPro" id="IPR000772">
    <property type="entry name" value="Ricin_B_lectin"/>
</dbReference>
<organism evidence="2 3">
    <name type="scientific">Geotalea uraniireducens (strain Rf4)</name>
    <name type="common">Geobacter uraniireducens</name>
    <dbReference type="NCBI Taxonomy" id="351605"/>
    <lineage>
        <taxon>Bacteria</taxon>
        <taxon>Pseudomonadati</taxon>
        <taxon>Thermodesulfobacteriota</taxon>
        <taxon>Desulfuromonadia</taxon>
        <taxon>Geobacterales</taxon>
        <taxon>Geobacteraceae</taxon>
        <taxon>Geotalea</taxon>
    </lineage>
</organism>
<dbReference type="Proteomes" id="UP000006695">
    <property type="component" value="Chromosome"/>
</dbReference>
<dbReference type="GO" id="GO:0004553">
    <property type="term" value="F:hydrolase activity, hydrolyzing O-glycosyl compounds"/>
    <property type="evidence" value="ECO:0007669"/>
    <property type="project" value="InterPro"/>
</dbReference>
<dbReference type="HOGENOM" id="CLU_557549_0_0_7"/>
<dbReference type="SUPFAM" id="SSF50370">
    <property type="entry name" value="Ricin B-like lectins"/>
    <property type="match status" value="1"/>
</dbReference>
<proteinExistence type="predicted"/>
<dbReference type="RefSeq" id="WP_011939906.1">
    <property type="nucleotide sequence ID" value="NC_009483.1"/>
</dbReference>
<dbReference type="GO" id="GO:0030246">
    <property type="term" value="F:carbohydrate binding"/>
    <property type="evidence" value="ECO:0007669"/>
    <property type="project" value="UniProtKB-KW"/>
</dbReference>
<dbReference type="SUPFAM" id="SSF51445">
    <property type="entry name" value="(Trans)glycosidases"/>
    <property type="match status" value="1"/>
</dbReference>
<keyword evidence="3" id="KW-1185">Reference proteome</keyword>
<dbReference type="AlphaFoldDB" id="A5G621"/>
<evidence type="ECO:0000313" key="2">
    <source>
        <dbReference type="EMBL" id="ABQ27239.1"/>
    </source>
</evidence>
<name>A5G621_GEOUR</name>